<comment type="caution">
    <text evidence="1">The sequence shown here is derived from an EMBL/GenBank/DDBJ whole genome shotgun (WGS) entry which is preliminary data.</text>
</comment>
<evidence type="ECO:0000313" key="1">
    <source>
        <dbReference type="EMBL" id="MBB3773756.1"/>
    </source>
</evidence>
<protein>
    <submittedName>
        <fullName evidence="1">Uncharacterized protein</fullName>
    </submittedName>
</protein>
<name>A0A839ZGK8_9HYPH</name>
<evidence type="ECO:0000313" key="2">
    <source>
        <dbReference type="Proteomes" id="UP000533469"/>
    </source>
</evidence>
<gene>
    <name evidence="1" type="ORF">FHS55_004400</name>
</gene>
<dbReference type="AlphaFoldDB" id="A0A839ZGK8"/>
<proteinExistence type="predicted"/>
<dbReference type="RefSeq" id="WP_183191967.1">
    <property type="nucleotide sequence ID" value="NZ_JACICD010000014.1"/>
</dbReference>
<dbReference type="EMBL" id="JACICD010000014">
    <property type="protein sequence ID" value="MBB3773756.1"/>
    <property type="molecule type" value="Genomic_DNA"/>
</dbReference>
<reference evidence="1 2" key="1">
    <citation type="submission" date="2020-08" db="EMBL/GenBank/DDBJ databases">
        <title>Genomic Encyclopedia of Type Strains, Phase IV (KMG-IV): sequencing the most valuable type-strain genomes for metagenomic binning, comparative biology and taxonomic classification.</title>
        <authorList>
            <person name="Goeker M."/>
        </authorList>
    </citation>
    <scope>NUCLEOTIDE SEQUENCE [LARGE SCALE GENOMIC DNA]</scope>
    <source>
        <strain evidence="1 2">DSM 5895</strain>
    </source>
</reference>
<accession>A0A839ZGK8</accession>
<keyword evidence="2" id="KW-1185">Reference proteome</keyword>
<dbReference type="Proteomes" id="UP000533469">
    <property type="component" value="Unassembled WGS sequence"/>
</dbReference>
<organism evidence="1 2">
    <name type="scientific">Ancylobacter tetraedralis</name>
    <dbReference type="NCBI Taxonomy" id="217068"/>
    <lineage>
        <taxon>Bacteria</taxon>
        <taxon>Pseudomonadati</taxon>
        <taxon>Pseudomonadota</taxon>
        <taxon>Alphaproteobacteria</taxon>
        <taxon>Hyphomicrobiales</taxon>
        <taxon>Xanthobacteraceae</taxon>
        <taxon>Ancylobacter</taxon>
    </lineage>
</organism>
<sequence length="139" mass="14951">MGTLDPNLLRQIVSDAVREAIAERQSSNLELVSIATDVDLQRLVGRVVALMENPITAARLSSGQIRFALDRDRDDGSVIPSGLTAPHHTPPLSGVIGEKTINSATRGKELVLAPNAVVTPIARDRARERGISLVRRPTC</sequence>